<feature type="transmembrane region" description="Helical" evidence="13">
    <location>
        <begin position="404"/>
        <end position="425"/>
    </location>
</feature>
<evidence type="ECO:0000256" key="3">
    <source>
        <dbReference type="ARBA" id="ARBA00022553"/>
    </source>
</evidence>
<dbReference type="SFLD" id="SFLDS00003">
    <property type="entry name" value="Haloacid_Dehalogenase"/>
    <property type="match status" value="1"/>
</dbReference>
<keyword evidence="7 13" id="KW-0067">ATP-binding</keyword>
<evidence type="ECO:0000256" key="4">
    <source>
        <dbReference type="ARBA" id="ARBA00022692"/>
    </source>
</evidence>
<dbReference type="FunFam" id="3.40.50.1000:FF:000068">
    <property type="entry name" value="Cation-transporting ATPase"/>
    <property type="match status" value="1"/>
</dbReference>
<dbReference type="GeneID" id="115924689"/>
<dbReference type="FunFam" id="1.20.1110.10:FF:000023">
    <property type="entry name" value="Cation-transporting ATPase"/>
    <property type="match status" value="1"/>
</dbReference>
<keyword evidence="6 13" id="KW-0547">Nucleotide-binding</keyword>
<dbReference type="AlphaFoldDB" id="A0A7M7NZL1"/>
<comment type="subcellular location">
    <subcellularLocation>
        <location evidence="1 13">Membrane</location>
        <topology evidence="1 13">Multi-pass membrane protein</topology>
    </subcellularLocation>
</comment>
<evidence type="ECO:0000256" key="12">
    <source>
        <dbReference type="ARBA" id="ARBA00049360"/>
    </source>
</evidence>
<dbReference type="InParanoid" id="A0A7M7NZL1"/>
<evidence type="ECO:0000313" key="17">
    <source>
        <dbReference type="EnsemblMetazoa" id="XP_030843294"/>
    </source>
</evidence>
<dbReference type="OMA" id="SETIACE"/>
<evidence type="ECO:0000256" key="2">
    <source>
        <dbReference type="ARBA" id="ARBA00006000"/>
    </source>
</evidence>
<organism evidence="17 18">
    <name type="scientific">Strongylocentrotus purpuratus</name>
    <name type="common">Purple sea urchin</name>
    <dbReference type="NCBI Taxonomy" id="7668"/>
    <lineage>
        <taxon>Eukaryota</taxon>
        <taxon>Metazoa</taxon>
        <taxon>Echinodermata</taxon>
        <taxon>Eleutherozoa</taxon>
        <taxon>Echinozoa</taxon>
        <taxon>Echinoidea</taxon>
        <taxon>Euechinoidea</taxon>
        <taxon>Echinacea</taxon>
        <taxon>Camarodonta</taxon>
        <taxon>Echinidea</taxon>
        <taxon>Strongylocentrotidae</taxon>
        <taxon>Strongylocentrotus</taxon>
    </lineage>
</organism>
<dbReference type="PANTHER" id="PTHR45630">
    <property type="entry name" value="CATION-TRANSPORTING ATPASE-RELATED"/>
    <property type="match status" value="1"/>
</dbReference>
<feature type="domain" description="Cation-transporting P-type ATPase N-terminal" evidence="15">
    <location>
        <begin position="177"/>
        <end position="226"/>
    </location>
</feature>
<keyword evidence="11 13" id="KW-0472">Membrane</keyword>
<reference evidence="18" key="1">
    <citation type="submission" date="2015-02" db="EMBL/GenBank/DDBJ databases">
        <title>Genome sequencing for Strongylocentrotus purpuratus.</title>
        <authorList>
            <person name="Murali S."/>
            <person name="Liu Y."/>
            <person name="Vee V."/>
            <person name="English A."/>
            <person name="Wang M."/>
            <person name="Skinner E."/>
            <person name="Han Y."/>
            <person name="Muzny D.M."/>
            <person name="Worley K.C."/>
            <person name="Gibbs R.A."/>
        </authorList>
    </citation>
    <scope>NUCLEOTIDE SEQUENCE</scope>
</reference>
<dbReference type="SUPFAM" id="SSF56784">
    <property type="entry name" value="HAD-like"/>
    <property type="match status" value="1"/>
</dbReference>
<dbReference type="GO" id="GO:0005524">
    <property type="term" value="F:ATP binding"/>
    <property type="evidence" value="ECO:0007669"/>
    <property type="project" value="UniProtKB-UniRule"/>
</dbReference>
<feature type="transmembrane region" description="Helical" evidence="13">
    <location>
        <begin position="1107"/>
        <end position="1127"/>
    </location>
</feature>
<evidence type="ECO:0000256" key="10">
    <source>
        <dbReference type="ARBA" id="ARBA00022989"/>
    </source>
</evidence>
<dbReference type="InterPro" id="IPR023298">
    <property type="entry name" value="ATPase_P-typ_TM_dom_sf"/>
</dbReference>
<evidence type="ECO:0000256" key="6">
    <source>
        <dbReference type="ARBA" id="ARBA00022741"/>
    </source>
</evidence>
<dbReference type="Gene3D" id="2.70.150.10">
    <property type="entry name" value="Calcium-transporting ATPase, cytoplasmic transduction domain A"/>
    <property type="match status" value="1"/>
</dbReference>
<dbReference type="OrthoDB" id="48943at2759"/>
<dbReference type="SUPFAM" id="SSF81653">
    <property type="entry name" value="Calcium ATPase, transduction domain A"/>
    <property type="match status" value="1"/>
</dbReference>
<reference evidence="17" key="2">
    <citation type="submission" date="2021-01" db="UniProtKB">
        <authorList>
            <consortium name="EnsemblMetazoa"/>
        </authorList>
    </citation>
    <scope>IDENTIFICATION</scope>
</reference>
<dbReference type="SUPFAM" id="SSF81665">
    <property type="entry name" value="Calcium ATPase, transmembrane domain M"/>
    <property type="match status" value="1"/>
</dbReference>
<dbReference type="GO" id="GO:0031902">
    <property type="term" value="C:late endosome membrane"/>
    <property type="evidence" value="ECO:0000318"/>
    <property type="project" value="GO_Central"/>
</dbReference>
<protein>
    <recommendedName>
        <fullName evidence="13">Cation-transporting ATPase</fullName>
        <ecNumber evidence="13">7.2.2.-</ecNumber>
    </recommendedName>
</protein>
<evidence type="ECO:0000256" key="1">
    <source>
        <dbReference type="ARBA" id="ARBA00004141"/>
    </source>
</evidence>
<feature type="transmembrane region" description="Helical" evidence="13">
    <location>
        <begin position="437"/>
        <end position="463"/>
    </location>
</feature>
<dbReference type="Proteomes" id="UP000007110">
    <property type="component" value="Unassembled WGS sequence"/>
</dbReference>
<dbReference type="InterPro" id="IPR047819">
    <property type="entry name" value="P5A-ATPase_N"/>
</dbReference>
<dbReference type="InterPro" id="IPR036412">
    <property type="entry name" value="HAD-like_sf"/>
</dbReference>
<dbReference type="GO" id="GO:0015203">
    <property type="term" value="F:polyamine transmembrane transporter activity"/>
    <property type="evidence" value="ECO:0000318"/>
    <property type="project" value="GO_Central"/>
</dbReference>
<evidence type="ECO:0000259" key="15">
    <source>
        <dbReference type="Pfam" id="PF00690"/>
    </source>
</evidence>
<dbReference type="GO" id="GO:0006874">
    <property type="term" value="P:intracellular calcium ion homeostasis"/>
    <property type="evidence" value="ECO:0000318"/>
    <property type="project" value="GO_Central"/>
</dbReference>
<keyword evidence="18" id="KW-1185">Reference proteome</keyword>
<keyword evidence="9 13" id="KW-1278">Translocase</keyword>
<evidence type="ECO:0000313" key="18">
    <source>
        <dbReference type="Proteomes" id="UP000007110"/>
    </source>
</evidence>
<dbReference type="InterPro" id="IPR059000">
    <property type="entry name" value="ATPase_P-type_domA"/>
</dbReference>
<dbReference type="PANTHER" id="PTHR45630:SF8">
    <property type="entry name" value="CATION-TRANSPORTING ATPASE"/>
    <property type="match status" value="1"/>
</dbReference>
<comment type="similarity">
    <text evidence="2 13">Belongs to the cation transport ATPase (P-type) (TC 3.A.3) family. Type V subfamily.</text>
</comment>
<keyword evidence="10 13" id="KW-1133">Transmembrane helix</keyword>
<evidence type="ECO:0000259" key="16">
    <source>
        <dbReference type="Pfam" id="PF12409"/>
    </source>
</evidence>
<dbReference type="NCBIfam" id="TIGR01494">
    <property type="entry name" value="ATPase_P-type"/>
    <property type="match status" value="2"/>
</dbReference>
<dbReference type="InterPro" id="IPR008250">
    <property type="entry name" value="ATPase_P-typ_transduc_dom_A_sf"/>
</dbReference>
<dbReference type="Pfam" id="PF13246">
    <property type="entry name" value="Cation_ATPase"/>
    <property type="match status" value="1"/>
</dbReference>
<dbReference type="GO" id="GO:0046872">
    <property type="term" value="F:metal ion binding"/>
    <property type="evidence" value="ECO:0007669"/>
    <property type="project" value="UniProtKB-UniRule"/>
</dbReference>
<dbReference type="Pfam" id="PF00690">
    <property type="entry name" value="Cation_ATPase_N"/>
    <property type="match status" value="1"/>
</dbReference>
<dbReference type="EC" id="7.2.2.-" evidence="13"/>
<name>A0A7M7NZL1_STRPU</name>
<dbReference type="Pfam" id="PF00122">
    <property type="entry name" value="E1-E2_ATPase"/>
    <property type="match status" value="1"/>
</dbReference>
<dbReference type="InterPro" id="IPR023299">
    <property type="entry name" value="ATPase_P-typ_cyto_dom_N"/>
</dbReference>
<dbReference type="KEGG" id="spu:115924689"/>
<feature type="transmembrane region" description="Helical" evidence="13">
    <location>
        <begin position="46"/>
        <end position="66"/>
    </location>
</feature>
<feature type="transmembrane region" description="Helical" evidence="13">
    <location>
        <begin position="233"/>
        <end position="254"/>
    </location>
</feature>
<evidence type="ECO:0000256" key="13">
    <source>
        <dbReference type="RuleBase" id="RU362082"/>
    </source>
</evidence>
<evidence type="ECO:0000256" key="7">
    <source>
        <dbReference type="ARBA" id="ARBA00022840"/>
    </source>
</evidence>
<evidence type="ECO:0000256" key="9">
    <source>
        <dbReference type="ARBA" id="ARBA00022967"/>
    </source>
</evidence>
<evidence type="ECO:0000259" key="14">
    <source>
        <dbReference type="Pfam" id="PF00122"/>
    </source>
</evidence>
<feature type="transmembrane region" description="Helical" evidence="13">
    <location>
        <begin position="952"/>
        <end position="969"/>
    </location>
</feature>
<dbReference type="GO" id="GO:0140358">
    <property type="term" value="F:P-type transmembrane transporter activity"/>
    <property type="evidence" value="ECO:0007669"/>
    <property type="project" value="InterPro"/>
</dbReference>
<dbReference type="GO" id="GO:0019829">
    <property type="term" value="F:ATPase-coupled monoatomic cation transmembrane transporter activity"/>
    <property type="evidence" value="ECO:0000318"/>
    <property type="project" value="GO_Central"/>
</dbReference>
<keyword evidence="5 13" id="KW-0479">Metal-binding</keyword>
<feature type="transmembrane region" description="Helical" evidence="13">
    <location>
        <begin position="990"/>
        <end position="1013"/>
    </location>
</feature>
<dbReference type="Gene3D" id="3.40.1110.10">
    <property type="entry name" value="Calcium-transporting ATPase, cytoplasmic domain N"/>
    <property type="match status" value="1"/>
</dbReference>
<dbReference type="Gene3D" id="1.20.1110.10">
    <property type="entry name" value="Calcium-transporting ATPase, transmembrane domain"/>
    <property type="match status" value="1"/>
</dbReference>
<dbReference type="InterPro" id="IPR004014">
    <property type="entry name" value="ATPase_P-typ_cation-transptr_N"/>
</dbReference>
<dbReference type="GO" id="GO:0016887">
    <property type="term" value="F:ATP hydrolysis activity"/>
    <property type="evidence" value="ECO:0007669"/>
    <property type="project" value="InterPro"/>
</dbReference>
<keyword evidence="8 13" id="KW-0460">Magnesium</keyword>
<dbReference type="Pfam" id="PF12409">
    <property type="entry name" value="P5-ATPase"/>
    <property type="match status" value="1"/>
</dbReference>
<proteinExistence type="inferred from homology"/>
<evidence type="ECO:0000256" key="5">
    <source>
        <dbReference type="ARBA" id="ARBA00022723"/>
    </source>
</evidence>
<dbReference type="NCBIfam" id="TIGR01657">
    <property type="entry name" value="P-ATPase-V"/>
    <property type="match status" value="1"/>
</dbReference>
<dbReference type="InterPro" id="IPR018303">
    <property type="entry name" value="ATPase_P-typ_P_site"/>
</dbReference>
<dbReference type="InterPro" id="IPR006544">
    <property type="entry name" value="P-type_TPase_V"/>
</dbReference>
<evidence type="ECO:0000256" key="8">
    <source>
        <dbReference type="ARBA" id="ARBA00022842"/>
    </source>
</evidence>
<accession>A0A7M7NZL1</accession>
<dbReference type="EnsemblMetazoa" id="XM_030987434">
    <property type="protein sequence ID" value="XP_030843294"/>
    <property type="gene ID" value="LOC115924689"/>
</dbReference>
<dbReference type="SFLD" id="SFLDF00027">
    <property type="entry name" value="p-type_atpase"/>
    <property type="match status" value="1"/>
</dbReference>
<feature type="transmembrane region" description="Helical" evidence="13">
    <location>
        <begin position="926"/>
        <end position="946"/>
    </location>
</feature>
<feature type="domain" description="P-type ATPase A" evidence="14">
    <location>
        <begin position="268"/>
        <end position="390"/>
    </location>
</feature>
<dbReference type="SUPFAM" id="SSF81660">
    <property type="entry name" value="Metal cation-transporting ATPase, ATP-binding domain N"/>
    <property type="match status" value="1"/>
</dbReference>
<dbReference type="InterPro" id="IPR001757">
    <property type="entry name" value="P_typ_ATPase"/>
</dbReference>
<sequence length="1175" mass="130287">MSCFRGKMTSHTKLSTGIYPHHVVIEEERGEKIECWGYRKSNIRTVAVYGAGILTCGVLFLIIFYWKPDWGLRLTHAKCPNEHADSLIVKDIYARDHKCKIIRERVIGDSDISDGPTLSLPLINTVTQRETKLDKGHMRYFKFQKAVYIWDSDGQLYFKLRGLAHNVPCSDFYDIYSKGLDEETTQERQQLYGLNEIQVRVRPILVLLLQEVMNPFYIFQLFVVIFWFCINYIYYTLCIVVMSAVSISVSLYTTRTESTRLRTMAEVHETVEVLRRNGDRETVPNSELVPGDVIIIPTNGCSLTCDAVLLSGNCIVNESMLTGESVPVTKTPLLNPQGVKMIYSMDTHKRHTLFCGTKVIQVRTHGDEAVKCVVTQTGFSTAKGQLVKSILYPKPTEIKLYRDALLFVGILTIIAIIGFIYTAVIMTLQGASASKTIIHAIDILSIAVPPALPAVLTIGMVFAQFRLKKEGIYCISPQRINLCGTVDVVCFDKTGTLTEDGLDLLGVQAASKGSFSPMVADAKSLFSEPVSVAMATCHELMEVDGEITGDPLDIKMFDATSWTLDLGEKASSRLPGAMAIAKTGSSDQIGAKGTLDEKQELTEIATLKIFPFASALQTMCVIAMDTVTRKTYALAKGSPEKISKLSQKDTVPLDFQDVLDGFTKQGLRLIALAWKPIDINPDDPNELSRIQRDIVECDLEFAGLLIMQNKLKPATTPAITELNEANIRTIMVTGDNIFTAINVGRECGMVRPGATIMRVEAGPPHDHLKAKLVITPLVDDVQRDVDNNCDTNGTMKEDKVLISQQGEESPLIACDGTTFGIIRDHYPQIMPKIAAQGVIFARMSPDQKSQLVETLQSLGLSVGMCGDGANDCGALKQAHVGIALSEAEASVAAPFTSKTATISCIPTVIKEGRCAMVTSFGLFKFMALYSLIMFTSVTVLTSVQYYIGDMQFFIIDIVLCTSFVLAVGYNKAYHQISTKRPITKLVTPPIVFSLIAHVVILIGFQVLVLVLVLNQPWYEPSELDEAHRNVVSYENMAVWLLANFQYLTLAFVNTPGPPYSNRFYKNIPLLIVFIVDFLICLGFLFYPPARIIKAFKLKHIPSYTFKALILFLAAVHFIIALSVEYVLAPSKRLMNLITCQCFRKKKAPKYHGVELTVLKKPLMDILSESETIACE</sequence>
<comment type="catalytic activity">
    <reaction evidence="12 13">
        <text>ATP + H2O = ADP + phosphate + H(+)</text>
        <dbReference type="Rhea" id="RHEA:13065"/>
        <dbReference type="ChEBI" id="CHEBI:15377"/>
        <dbReference type="ChEBI" id="CHEBI:15378"/>
        <dbReference type="ChEBI" id="CHEBI:30616"/>
        <dbReference type="ChEBI" id="CHEBI:43474"/>
        <dbReference type="ChEBI" id="CHEBI:456216"/>
    </reaction>
</comment>
<feature type="transmembrane region" description="Helical" evidence="13">
    <location>
        <begin position="1067"/>
        <end position="1087"/>
    </location>
</feature>
<dbReference type="PRINTS" id="PR00119">
    <property type="entry name" value="CATATPASE"/>
</dbReference>
<dbReference type="InterPro" id="IPR023214">
    <property type="entry name" value="HAD_sf"/>
</dbReference>
<keyword evidence="3" id="KW-0597">Phosphoprotein</keyword>
<feature type="domain" description="P5B-type ATPase N-terminal" evidence="16">
    <location>
        <begin position="32"/>
        <end position="151"/>
    </location>
</feature>
<dbReference type="RefSeq" id="XP_030843294.1">
    <property type="nucleotide sequence ID" value="XM_030987434.1"/>
</dbReference>
<evidence type="ECO:0000256" key="11">
    <source>
        <dbReference type="ARBA" id="ARBA00023136"/>
    </source>
</evidence>
<dbReference type="GO" id="GO:1902047">
    <property type="term" value="P:polyamine transmembrane transport"/>
    <property type="evidence" value="ECO:0000318"/>
    <property type="project" value="GO_Central"/>
</dbReference>
<dbReference type="Gene3D" id="3.40.50.1000">
    <property type="entry name" value="HAD superfamily/HAD-like"/>
    <property type="match status" value="1"/>
</dbReference>
<dbReference type="PROSITE" id="PS01229">
    <property type="entry name" value="COF_2"/>
    <property type="match status" value="1"/>
</dbReference>
<keyword evidence="4 13" id="KW-0812">Transmembrane</keyword>
<dbReference type="PROSITE" id="PS00154">
    <property type="entry name" value="ATPASE_E1_E2"/>
    <property type="match status" value="1"/>
</dbReference>
<dbReference type="SFLD" id="SFLDG00002">
    <property type="entry name" value="C1.7:_P-type_atpase_like"/>
    <property type="match status" value="1"/>
</dbReference>
<dbReference type="InterPro" id="IPR044492">
    <property type="entry name" value="P_typ_ATPase_HD_dom"/>
</dbReference>